<comment type="caution">
    <text evidence="2">The sequence shown here is derived from an EMBL/GenBank/DDBJ whole genome shotgun (WGS) entry which is preliminary data.</text>
</comment>
<dbReference type="AlphaFoldDB" id="A0A4Y3QSW0"/>
<dbReference type="SUPFAM" id="SSF55961">
    <property type="entry name" value="Bet v1-like"/>
    <property type="match status" value="1"/>
</dbReference>
<dbReference type="EMBL" id="BJMM01000003">
    <property type="protein sequence ID" value="GEB48415.1"/>
    <property type="molecule type" value="Genomic_DNA"/>
</dbReference>
<keyword evidence="3" id="KW-1185">Reference proteome</keyword>
<keyword evidence="1" id="KW-0732">Signal</keyword>
<name>A0A4Y3QSW0_STRCI</name>
<dbReference type="CDD" id="cd07821">
    <property type="entry name" value="PYR_PYL_RCAR_like"/>
    <property type="match status" value="1"/>
</dbReference>
<proteinExistence type="predicted"/>
<reference evidence="2 3" key="1">
    <citation type="submission" date="2019-06" db="EMBL/GenBank/DDBJ databases">
        <title>Whole genome shotgun sequence of Streptomyces cacaoi subsp. cacaoi NBRC 12748.</title>
        <authorList>
            <person name="Hosoyama A."/>
            <person name="Uohara A."/>
            <person name="Ohji S."/>
            <person name="Ichikawa N."/>
        </authorList>
    </citation>
    <scope>NUCLEOTIDE SEQUENCE [LARGE SCALE GENOMIC DNA]</scope>
    <source>
        <strain evidence="2 3">NBRC 12748</strain>
    </source>
</reference>
<dbReference type="Pfam" id="PF10604">
    <property type="entry name" value="Polyketide_cyc2"/>
    <property type="match status" value="1"/>
</dbReference>
<dbReference type="Gene3D" id="3.30.530.20">
    <property type="match status" value="1"/>
</dbReference>
<accession>A0A4Y3QSW0</accession>
<evidence type="ECO:0000313" key="2">
    <source>
        <dbReference type="EMBL" id="GEB48415.1"/>
    </source>
</evidence>
<feature type="signal peptide" evidence="1">
    <location>
        <begin position="1"/>
        <end position="20"/>
    </location>
</feature>
<gene>
    <name evidence="2" type="ORF">SCA03_09660</name>
</gene>
<dbReference type="InterPro" id="IPR023393">
    <property type="entry name" value="START-like_dom_sf"/>
</dbReference>
<sequence>MPYHYAVCAHSPARPAAVFAALVRAATWPAWSPIDTAALEGGGDPGEPQRVGDTRLFRTGRAVSRERVVELVPDQRLGYENVGGPFRSYRGTVELAPAPQGGTTISWTADFTPKWRLTGPLWSRYLTRFMQRMADGLAAYAAAADDRAPAG</sequence>
<dbReference type="Proteomes" id="UP000319210">
    <property type="component" value="Unassembled WGS sequence"/>
</dbReference>
<dbReference type="OrthoDB" id="5185789at2"/>
<evidence type="ECO:0000313" key="3">
    <source>
        <dbReference type="Proteomes" id="UP000319210"/>
    </source>
</evidence>
<protein>
    <submittedName>
        <fullName evidence="2">ATPase</fullName>
    </submittedName>
</protein>
<evidence type="ECO:0000256" key="1">
    <source>
        <dbReference type="SAM" id="SignalP"/>
    </source>
</evidence>
<organism evidence="2 3">
    <name type="scientific">Streptomyces cacaoi</name>
    <dbReference type="NCBI Taxonomy" id="1898"/>
    <lineage>
        <taxon>Bacteria</taxon>
        <taxon>Bacillati</taxon>
        <taxon>Actinomycetota</taxon>
        <taxon>Actinomycetes</taxon>
        <taxon>Kitasatosporales</taxon>
        <taxon>Streptomycetaceae</taxon>
        <taxon>Streptomyces</taxon>
    </lineage>
</organism>
<dbReference type="InterPro" id="IPR019587">
    <property type="entry name" value="Polyketide_cyclase/dehydratase"/>
</dbReference>
<dbReference type="RefSeq" id="WP_086814856.1">
    <property type="nucleotide sequence ID" value="NZ_BJMM01000003.1"/>
</dbReference>
<feature type="chain" id="PRO_5038742549" evidence="1">
    <location>
        <begin position="21"/>
        <end position="151"/>
    </location>
</feature>